<dbReference type="InterPro" id="IPR006504">
    <property type="entry name" value="Tscrpt_reg_Spx/MgsR"/>
</dbReference>
<dbReference type="SUPFAM" id="SSF52833">
    <property type="entry name" value="Thioredoxin-like"/>
    <property type="match status" value="1"/>
</dbReference>
<dbReference type="InterPro" id="IPR036249">
    <property type="entry name" value="Thioredoxin-like_sf"/>
</dbReference>
<keyword evidence="4" id="KW-1185">Reference proteome</keyword>
<dbReference type="NCBIfam" id="NF008107">
    <property type="entry name" value="PRK10853.1"/>
    <property type="match status" value="1"/>
</dbReference>
<dbReference type="RefSeq" id="WP_125245016.1">
    <property type="nucleotide sequence ID" value="NZ_RSED01000021.1"/>
</dbReference>
<comment type="caution">
    <text evidence="3">The sequence shown here is derived from an EMBL/GenBank/DDBJ whole genome shotgun (WGS) entry which is preliminary data.</text>
</comment>
<evidence type="ECO:0000313" key="4">
    <source>
        <dbReference type="Proteomes" id="UP000269265"/>
    </source>
</evidence>
<dbReference type="InterPro" id="IPR006660">
    <property type="entry name" value="Arsenate_reductase-like"/>
</dbReference>
<dbReference type="PROSITE" id="PS51353">
    <property type="entry name" value="ARSC"/>
    <property type="match status" value="1"/>
</dbReference>
<comment type="similarity">
    <text evidence="1 2">Belongs to the ArsC family.</text>
</comment>
<evidence type="ECO:0000313" key="3">
    <source>
        <dbReference type="EMBL" id="RRS02550.1"/>
    </source>
</evidence>
<dbReference type="Pfam" id="PF03960">
    <property type="entry name" value="ArsC"/>
    <property type="match status" value="1"/>
</dbReference>
<name>A0A426V6X2_9BURK</name>
<dbReference type="Gene3D" id="3.40.30.10">
    <property type="entry name" value="Glutaredoxin"/>
    <property type="match status" value="1"/>
</dbReference>
<reference evidence="3 4" key="1">
    <citation type="submission" date="2018-12" db="EMBL/GenBank/DDBJ databases">
        <title>The whole draft genome of Aquabacterium sp. SJQ9.</title>
        <authorList>
            <person name="Sun L."/>
            <person name="Gao X."/>
            <person name="Chen W."/>
            <person name="Huang K."/>
        </authorList>
    </citation>
    <scope>NUCLEOTIDE SEQUENCE [LARGE SCALE GENOMIC DNA]</scope>
    <source>
        <strain evidence="3 4">SJQ9</strain>
    </source>
</reference>
<dbReference type="CDD" id="cd03035">
    <property type="entry name" value="ArsC_Yffb"/>
    <property type="match status" value="1"/>
</dbReference>
<protein>
    <submittedName>
        <fullName evidence="3">ArsC family reductase</fullName>
    </submittedName>
</protein>
<evidence type="ECO:0000256" key="2">
    <source>
        <dbReference type="PROSITE-ProRule" id="PRU01282"/>
    </source>
</evidence>
<organism evidence="3 4">
    <name type="scientific">Aquabacterium soli</name>
    <dbReference type="NCBI Taxonomy" id="2493092"/>
    <lineage>
        <taxon>Bacteria</taxon>
        <taxon>Pseudomonadati</taxon>
        <taxon>Pseudomonadota</taxon>
        <taxon>Betaproteobacteria</taxon>
        <taxon>Burkholderiales</taxon>
        <taxon>Aquabacterium</taxon>
    </lineage>
</organism>
<dbReference type="PANTHER" id="PTHR30041">
    <property type="entry name" value="ARSENATE REDUCTASE"/>
    <property type="match status" value="1"/>
</dbReference>
<dbReference type="AlphaFoldDB" id="A0A426V6X2"/>
<dbReference type="EMBL" id="RSED01000021">
    <property type="protein sequence ID" value="RRS02550.1"/>
    <property type="molecule type" value="Genomic_DNA"/>
</dbReference>
<dbReference type="PANTHER" id="PTHR30041:SF8">
    <property type="entry name" value="PROTEIN YFFB"/>
    <property type="match status" value="1"/>
</dbReference>
<evidence type="ECO:0000256" key="1">
    <source>
        <dbReference type="ARBA" id="ARBA00007198"/>
    </source>
</evidence>
<dbReference type="NCBIfam" id="TIGR01617">
    <property type="entry name" value="arsC_related"/>
    <property type="match status" value="1"/>
</dbReference>
<accession>A0A426V6X2</accession>
<sequence length="120" mass="12965">MSASDLILYGIPNCDTVKKARAWLAGQGAAVTFHDYKKQGVPAERLDDWIQQVGWEKLVNRQGTTWRKLDDATKAGVVDAASAKALMLAQASVIKRPVIERGGQVLLVGFNEAEAAKTLG</sequence>
<gene>
    <name evidence="3" type="ORF">EIP75_20275</name>
</gene>
<dbReference type="OrthoDB" id="9803749at2"/>
<proteinExistence type="inferred from homology"/>
<dbReference type="Proteomes" id="UP000269265">
    <property type="component" value="Unassembled WGS sequence"/>
</dbReference>